<keyword evidence="1" id="KW-0472">Membrane</keyword>
<evidence type="ECO:0000313" key="2">
    <source>
        <dbReference type="EMBL" id="QEL15367.1"/>
    </source>
</evidence>
<feature type="transmembrane region" description="Helical" evidence="1">
    <location>
        <begin position="384"/>
        <end position="406"/>
    </location>
</feature>
<dbReference type="AlphaFoldDB" id="A0A5C1AAX2"/>
<dbReference type="PANTHER" id="PTHR43044:SF1">
    <property type="entry name" value="QUINOL:CYTOCHROME C OXIDOREDUCTASE QUINONE-BINDING SUBUNIT 2"/>
    <property type="match status" value="1"/>
</dbReference>
<feature type="transmembrane region" description="Helical" evidence="1">
    <location>
        <begin position="26"/>
        <end position="46"/>
    </location>
</feature>
<dbReference type="KEGG" id="lrs:PX52LOC_02282"/>
<protein>
    <recommendedName>
        <fullName evidence="4">Quinol:cytochrome C oxidoreductase</fullName>
    </recommendedName>
</protein>
<feature type="transmembrane region" description="Helical" evidence="1">
    <location>
        <begin position="237"/>
        <end position="261"/>
    </location>
</feature>
<keyword evidence="1" id="KW-0812">Transmembrane</keyword>
<keyword evidence="1" id="KW-1133">Transmembrane helix</keyword>
<dbReference type="OrthoDB" id="140980at2"/>
<dbReference type="EMBL" id="CP042425">
    <property type="protein sequence ID" value="QEL15367.1"/>
    <property type="molecule type" value="Genomic_DNA"/>
</dbReference>
<feature type="transmembrane region" description="Helical" evidence="1">
    <location>
        <begin position="323"/>
        <end position="342"/>
    </location>
</feature>
<feature type="transmembrane region" description="Helical" evidence="1">
    <location>
        <begin position="105"/>
        <end position="123"/>
    </location>
</feature>
<feature type="transmembrane region" description="Helical" evidence="1">
    <location>
        <begin position="282"/>
        <end position="303"/>
    </location>
</feature>
<dbReference type="RefSeq" id="WP_149110188.1">
    <property type="nucleotide sequence ID" value="NZ_CP042425.1"/>
</dbReference>
<dbReference type="Proteomes" id="UP000324974">
    <property type="component" value="Chromosome"/>
</dbReference>
<name>A0A5C1AAX2_9BACT</name>
<sequence>MTEHHHDDSHYVAPTIEANYAPLRRVALLSAVVGTVAFLALGIANASMNAAHGGVRDLFLTYQSGFVFWSLVPIGAMTLMLIGYLCSTSWALVFRRVFQAAMRTWPLMFVLFLPVAASALFMGHDSSFWWAVPAGEFARDHANGDPVVTHEVAHRQGLYLNGLFFLLRAVIIFGVFGLLMRAMLKWAPAAEDEGNAANKSKLKGLGGPGVLVWALLFTVAMTDWVMSVEPAWSSSMFPVVAAMDCFLVTMAFSALVFYSLVGENQTALTIVKDKFRIDIGSLMYAFTMIWAYASFGQYMLIWAGNIPEEIGYYRKRLNGGWEFVAYALMAIHWLLPFVIFLFREVKTNPKSMKAMSIMLLAICATDVIWWIVPCVPHAEDTQFFHLLMAIAAIAMVGGIWGLAFLGQLRKANLLPKKDTAFLANWGHH</sequence>
<keyword evidence="3" id="KW-1185">Reference proteome</keyword>
<proteinExistence type="predicted"/>
<feature type="transmembrane region" description="Helical" evidence="1">
    <location>
        <begin position="205"/>
        <end position="225"/>
    </location>
</feature>
<evidence type="ECO:0000313" key="3">
    <source>
        <dbReference type="Proteomes" id="UP000324974"/>
    </source>
</evidence>
<feature type="transmembrane region" description="Helical" evidence="1">
    <location>
        <begin position="354"/>
        <end position="372"/>
    </location>
</feature>
<accession>A0A5C1AAX2</accession>
<feature type="transmembrane region" description="Helical" evidence="1">
    <location>
        <begin position="163"/>
        <end position="184"/>
    </location>
</feature>
<dbReference type="PANTHER" id="PTHR43044">
    <property type="match status" value="1"/>
</dbReference>
<evidence type="ECO:0000256" key="1">
    <source>
        <dbReference type="SAM" id="Phobius"/>
    </source>
</evidence>
<gene>
    <name evidence="2" type="ORF">PX52LOC_02282</name>
</gene>
<organism evidence="2 3">
    <name type="scientific">Limnoglobus roseus</name>
    <dbReference type="NCBI Taxonomy" id="2598579"/>
    <lineage>
        <taxon>Bacteria</taxon>
        <taxon>Pseudomonadati</taxon>
        <taxon>Planctomycetota</taxon>
        <taxon>Planctomycetia</taxon>
        <taxon>Gemmatales</taxon>
        <taxon>Gemmataceae</taxon>
        <taxon>Limnoglobus</taxon>
    </lineage>
</organism>
<feature type="transmembrane region" description="Helical" evidence="1">
    <location>
        <begin position="66"/>
        <end position="93"/>
    </location>
</feature>
<evidence type="ECO:0008006" key="4">
    <source>
        <dbReference type="Google" id="ProtNLM"/>
    </source>
</evidence>
<reference evidence="3" key="1">
    <citation type="submission" date="2019-08" db="EMBL/GenBank/DDBJ databases">
        <title>Limnoglobus roseus gen. nov., sp. nov., a novel freshwater planctomycete with a giant genome from the family Gemmataceae.</title>
        <authorList>
            <person name="Kulichevskaya I.S."/>
            <person name="Naumoff D.G."/>
            <person name="Miroshnikov K."/>
            <person name="Ivanova A."/>
            <person name="Philippov D.A."/>
            <person name="Hakobyan A."/>
            <person name="Rijpstra I.C."/>
            <person name="Sinninghe Damste J.S."/>
            <person name="Liesack W."/>
            <person name="Dedysh S.N."/>
        </authorList>
    </citation>
    <scope>NUCLEOTIDE SEQUENCE [LARGE SCALE GENOMIC DNA]</scope>
    <source>
        <strain evidence="3">PX52</strain>
    </source>
</reference>